<dbReference type="HOGENOM" id="CLU_2518571_0_0_1"/>
<feature type="non-terminal residue" evidence="2">
    <location>
        <position position="1"/>
    </location>
</feature>
<evidence type="ECO:0000313" key="3">
    <source>
        <dbReference type="Proteomes" id="UP000008782"/>
    </source>
</evidence>
<feature type="region of interest" description="Disordered" evidence="1">
    <location>
        <begin position="34"/>
        <end position="58"/>
    </location>
</feature>
<protein>
    <submittedName>
        <fullName evidence="2">Uncharacterized protein</fullName>
    </submittedName>
</protein>
<dbReference type="VEuPathDB" id="FungiDB:GLRG_09048"/>
<evidence type="ECO:0000256" key="1">
    <source>
        <dbReference type="SAM" id="MobiDB-lite"/>
    </source>
</evidence>
<dbReference type="EMBL" id="GG697374">
    <property type="protein sequence ID" value="EFQ33904.1"/>
    <property type="molecule type" value="Genomic_DNA"/>
</dbReference>
<dbReference type="Proteomes" id="UP000008782">
    <property type="component" value="Unassembled WGS sequence"/>
</dbReference>
<gene>
    <name evidence="2" type="ORF">GLRG_09048</name>
</gene>
<accession>E3QSR6</accession>
<evidence type="ECO:0000313" key="2">
    <source>
        <dbReference type="EMBL" id="EFQ33904.1"/>
    </source>
</evidence>
<organism evidence="3">
    <name type="scientific">Colletotrichum graminicola (strain M1.001 / M2 / FGSC 10212)</name>
    <name type="common">Maize anthracnose fungus</name>
    <name type="synonym">Glomerella graminicola</name>
    <dbReference type="NCBI Taxonomy" id="645133"/>
    <lineage>
        <taxon>Eukaryota</taxon>
        <taxon>Fungi</taxon>
        <taxon>Dikarya</taxon>
        <taxon>Ascomycota</taxon>
        <taxon>Pezizomycotina</taxon>
        <taxon>Sordariomycetes</taxon>
        <taxon>Hypocreomycetidae</taxon>
        <taxon>Glomerellales</taxon>
        <taxon>Glomerellaceae</taxon>
        <taxon>Colletotrichum</taxon>
        <taxon>Colletotrichum graminicola species complex</taxon>
    </lineage>
</organism>
<name>E3QSR6_COLGM</name>
<dbReference type="AlphaFoldDB" id="E3QSR6"/>
<reference evidence="3" key="1">
    <citation type="journal article" date="2012" name="Nat. Genet.">
        <title>Lifestyle transitions in plant pathogenic Colletotrichum fungi deciphered by genome and transcriptome analyses.</title>
        <authorList>
            <person name="O'Connell R.J."/>
            <person name="Thon M.R."/>
            <person name="Hacquard S."/>
            <person name="Amyotte S.G."/>
            <person name="Kleemann J."/>
            <person name="Torres M.F."/>
            <person name="Damm U."/>
            <person name="Buiate E.A."/>
            <person name="Epstein L."/>
            <person name="Alkan N."/>
            <person name="Altmueller J."/>
            <person name="Alvarado-Balderrama L."/>
            <person name="Bauser C.A."/>
            <person name="Becker C."/>
            <person name="Birren B.W."/>
            <person name="Chen Z."/>
            <person name="Choi J."/>
            <person name="Crouch J.A."/>
            <person name="Duvick J.P."/>
            <person name="Farman M.A."/>
            <person name="Gan P."/>
            <person name="Heiman D."/>
            <person name="Henrissat B."/>
            <person name="Howard R.J."/>
            <person name="Kabbage M."/>
            <person name="Koch C."/>
            <person name="Kracher B."/>
            <person name="Kubo Y."/>
            <person name="Law A.D."/>
            <person name="Lebrun M.-H."/>
            <person name="Lee Y.-H."/>
            <person name="Miyara I."/>
            <person name="Moore N."/>
            <person name="Neumann U."/>
            <person name="Nordstroem K."/>
            <person name="Panaccione D.G."/>
            <person name="Panstruga R."/>
            <person name="Place M."/>
            <person name="Proctor R.H."/>
            <person name="Prusky D."/>
            <person name="Rech G."/>
            <person name="Reinhardt R."/>
            <person name="Rollins J.A."/>
            <person name="Rounsley S."/>
            <person name="Schardl C.L."/>
            <person name="Schwartz D.C."/>
            <person name="Shenoy N."/>
            <person name="Shirasu K."/>
            <person name="Sikhakolli U.R."/>
            <person name="Stueber K."/>
            <person name="Sukno S.A."/>
            <person name="Sweigard J.A."/>
            <person name="Takano Y."/>
            <person name="Takahara H."/>
            <person name="Trail F."/>
            <person name="van der Does H.C."/>
            <person name="Voll L.M."/>
            <person name="Will I."/>
            <person name="Young S."/>
            <person name="Zeng Q."/>
            <person name="Zhang J."/>
            <person name="Zhou S."/>
            <person name="Dickman M.B."/>
            <person name="Schulze-Lefert P."/>
            <person name="Ver Loren van Themaat E."/>
            <person name="Ma L.-J."/>
            <person name="Vaillancourt L.J."/>
        </authorList>
    </citation>
    <scope>NUCLEOTIDE SEQUENCE [LARGE SCALE GENOMIC DNA]</scope>
    <source>
        <strain evidence="3">M1.001 / M2 / FGSC 10212</strain>
    </source>
</reference>
<dbReference type="RefSeq" id="XP_008097924.1">
    <property type="nucleotide sequence ID" value="XM_008099733.1"/>
</dbReference>
<dbReference type="GeneID" id="24414413"/>
<feature type="compositionally biased region" description="Polar residues" evidence="1">
    <location>
        <begin position="49"/>
        <end position="58"/>
    </location>
</feature>
<sequence length="85" mass="9228">ISPPCRNPSRWLCCSGTPLEPVNVPGATPRYRSPLASDQPSSACRHISLTPSSNTPPSYSFQAQEDLQTDRGFSILTRAEHLATC</sequence>
<keyword evidence="3" id="KW-1185">Reference proteome</keyword>
<proteinExistence type="predicted"/>